<dbReference type="PANTHER" id="PTHR47534:SF3">
    <property type="entry name" value="ALCOHOL DEHYDROGENASE-LIKE C-TERMINAL DOMAIN-CONTAINING PROTEIN"/>
    <property type="match status" value="1"/>
</dbReference>
<dbReference type="Gene3D" id="3.40.50.720">
    <property type="entry name" value="NAD(P)-binding Rossmann-like Domain"/>
    <property type="match status" value="1"/>
</dbReference>
<dbReference type="EMBL" id="JBHMAG010000014">
    <property type="protein sequence ID" value="MFB9754036.1"/>
    <property type="molecule type" value="Genomic_DNA"/>
</dbReference>
<dbReference type="RefSeq" id="WP_344914473.1">
    <property type="nucleotide sequence ID" value="NZ_BAAAYO010000013.1"/>
</dbReference>
<reference evidence="2 3" key="1">
    <citation type="submission" date="2024-09" db="EMBL/GenBank/DDBJ databases">
        <authorList>
            <person name="Sun Q."/>
            <person name="Mori K."/>
        </authorList>
    </citation>
    <scope>NUCLEOTIDE SEQUENCE [LARGE SCALE GENOMIC DNA]</scope>
    <source>
        <strain evidence="2 3">JCM 12520</strain>
    </source>
</reference>
<dbReference type="InterPro" id="IPR036291">
    <property type="entry name" value="NAD(P)-bd_dom_sf"/>
</dbReference>
<keyword evidence="3" id="KW-1185">Reference proteome</keyword>
<name>A0ABV5W0G0_9BACL</name>
<proteinExistence type="predicted"/>
<sequence>MKTILVTGGSDGIGKGVAMHLLRSGNQVIVVGSSATKGRSFLNEAKQIGAGERATFLQANLSLVSENKRVIEEVQTRFASLDSVIFCATSHTTREQLTETEEGFEFNFALSYLSRFVLSFGLKEMLEKAAKPVIVNVCAPGMNGTVNLEDIQNKRNYNGAKIKYHGSRLNDLLGVAFSDLNYGKIKYVLFNPWAVQTKGYLDSIKNPINKALARVAFKLIGKPVEKAVLPIIDHIEAPPAQKLSAYIQRKEVSLSKNTFNLDNAHQLYQKTLHLMKGEK</sequence>
<dbReference type="Proteomes" id="UP001589619">
    <property type="component" value="Unassembled WGS sequence"/>
</dbReference>
<dbReference type="PRINTS" id="PR00081">
    <property type="entry name" value="GDHRDH"/>
</dbReference>
<accession>A0ABV5W0G0</accession>
<keyword evidence="1" id="KW-0560">Oxidoreductase</keyword>
<evidence type="ECO:0000313" key="3">
    <source>
        <dbReference type="Proteomes" id="UP001589619"/>
    </source>
</evidence>
<organism evidence="2 3">
    <name type="scientific">Paenibacillus hodogayensis</name>
    <dbReference type="NCBI Taxonomy" id="279208"/>
    <lineage>
        <taxon>Bacteria</taxon>
        <taxon>Bacillati</taxon>
        <taxon>Bacillota</taxon>
        <taxon>Bacilli</taxon>
        <taxon>Bacillales</taxon>
        <taxon>Paenibacillaceae</taxon>
        <taxon>Paenibacillus</taxon>
    </lineage>
</organism>
<comment type="caution">
    <text evidence="2">The sequence shown here is derived from an EMBL/GenBank/DDBJ whole genome shotgun (WGS) entry which is preliminary data.</text>
</comment>
<dbReference type="InterPro" id="IPR052228">
    <property type="entry name" value="Sec_Metab_Biosynth_Oxidored"/>
</dbReference>
<dbReference type="PANTHER" id="PTHR47534">
    <property type="entry name" value="YALI0E05731P"/>
    <property type="match status" value="1"/>
</dbReference>
<dbReference type="Pfam" id="PF00106">
    <property type="entry name" value="adh_short"/>
    <property type="match status" value="1"/>
</dbReference>
<dbReference type="SUPFAM" id="SSF51735">
    <property type="entry name" value="NAD(P)-binding Rossmann-fold domains"/>
    <property type="match status" value="1"/>
</dbReference>
<gene>
    <name evidence="2" type="ORF">ACFFNY_20905</name>
</gene>
<dbReference type="InterPro" id="IPR002347">
    <property type="entry name" value="SDR_fam"/>
</dbReference>
<evidence type="ECO:0000313" key="2">
    <source>
        <dbReference type="EMBL" id="MFB9754036.1"/>
    </source>
</evidence>
<evidence type="ECO:0000256" key="1">
    <source>
        <dbReference type="ARBA" id="ARBA00023002"/>
    </source>
</evidence>
<protein>
    <submittedName>
        <fullName evidence="2">SDR family NAD(P)-dependent oxidoreductase</fullName>
    </submittedName>
</protein>